<evidence type="ECO:0008006" key="5">
    <source>
        <dbReference type="Google" id="ProtNLM"/>
    </source>
</evidence>
<keyword evidence="2" id="KW-0732">Signal</keyword>
<dbReference type="PATRIC" id="fig|1265822.4.peg.1160"/>
<evidence type="ECO:0000256" key="1">
    <source>
        <dbReference type="SAM" id="MobiDB-lite"/>
    </source>
</evidence>
<organism evidence="3 4">
    <name type="scientific">Listeria fleischmannii FSL S10-1203</name>
    <dbReference type="NCBI Taxonomy" id="1265822"/>
    <lineage>
        <taxon>Bacteria</taxon>
        <taxon>Bacillati</taxon>
        <taxon>Bacillota</taxon>
        <taxon>Bacilli</taxon>
        <taxon>Bacillales</taxon>
        <taxon>Listeriaceae</taxon>
        <taxon>Listeria</taxon>
    </lineage>
</organism>
<gene>
    <name evidence="3" type="ORF">MCOL2_05700</name>
</gene>
<protein>
    <recommendedName>
        <fullName evidence="5">YHYH domain-containing protein</fullName>
    </recommendedName>
</protein>
<feature type="signal peptide" evidence="2">
    <location>
        <begin position="1"/>
        <end position="25"/>
    </location>
</feature>
<proteinExistence type="predicted"/>
<feature type="region of interest" description="Disordered" evidence="1">
    <location>
        <begin position="61"/>
        <end position="87"/>
    </location>
</feature>
<name>W7DNP4_9LIST</name>
<evidence type="ECO:0000313" key="3">
    <source>
        <dbReference type="EMBL" id="EUJ59570.1"/>
    </source>
</evidence>
<comment type="caution">
    <text evidence="3">The sequence shown here is derived from an EMBL/GenBank/DDBJ whole genome shotgun (WGS) entry which is preliminary data.</text>
</comment>
<dbReference type="EMBL" id="AODM01000016">
    <property type="protein sequence ID" value="EUJ59570.1"/>
    <property type="molecule type" value="Genomic_DNA"/>
</dbReference>
<dbReference type="Proteomes" id="UP000019241">
    <property type="component" value="Unassembled WGS sequence"/>
</dbReference>
<accession>W7DNP4</accession>
<evidence type="ECO:0000256" key="2">
    <source>
        <dbReference type="SAM" id="SignalP"/>
    </source>
</evidence>
<reference evidence="3 4" key="1">
    <citation type="submission" date="2012-12" db="EMBL/GenBank/DDBJ databases">
        <title>Novel taxa of Listeriaceae from agricultural environments in the United States.</title>
        <authorList>
            <person name="den Bakker H.C."/>
            <person name="Allred A."/>
            <person name="Warchocki S."/>
            <person name="Wright E.M."/>
            <person name="Burrell A."/>
            <person name="Nightingale K.K."/>
            <person name="Kephart D."/>
            <person name="Wiedmann M."/>
        </authorList>
    </citation>
    <scope>NUCLEOTIDE SEQUENCE [LARGE SCALE GENOMIC DNA]</scope>
    <source>
        <strain evidence="3 4">FSL S10-1203</strain>
    </source>
</reference>
<evidence type="ECO:0000313" key="4">
    <source>
        <dbReference type="Proteomes" id="UP000019241"/>
    </source>
</evidence>
<dbReference type="AlphaFoldDB" id="W7DNP4"/>
<sequence>MKKIFLLVLSVIFALSIIAPLDANASGSYLGLGDDWSARFDPPHTSKGKYHVHVYKGKSQKGAINMDGTKHDGKNLSKVPKKSSEKL</sequence>
<feature type="chain" id="PRO_5004890986" description="YHYH domain-containing protein" evidence="2">
    <location>
        <begin position="26"/>
        <end position="87"/>
    </location>
</feature>